<evidence type="ECO:0000256" key="12">
    <source>
        <dbReference type="SAM" id="Phobius"/>
    </source>
</evidence>
<dbReference type="GO" id="GO:0046474">
    <property type="term" value="P:glycerophospholipid biosynthetic process"/>
    <property type="evidence" value="ECO:0007669"/>
    <property type="project" value="TreeGrafter"/>
</dbReference>
<dbReference type="InterPro" id="IPR004570">
    <property type="entry name" value="Phosphatidylglycerol_P_synth"/>
</dbReference>
<comment type="subcellular location">
    <subcellularLocation>
        <location evidence="1">Membrane</location>
        <topology evidence="1">Multi-pass membrane protein</topology>
    </subcellularLocation>
</comment>
<evidence type="ECO:0000256" key="3">
    <source>
        <dbReference type="ARBA" id="ARBA00022516"/>
    </source>
</evidence>
<comment type="similarity">
    <text evidence="2 11">Belongs to the CDP-alcohol phosphatidyltransferase class-I family.</text>
</comment>
<dbReference type="AlphaFoldDB" id="A0A1G1Y6F8"/>
<dbReference type="InterPro" id="IPR050324">
    <property type="entry name" value="CDP-alcohol_PTase-I"/>
</dbReference>
<organism evidence="13 14">
    <name type="scientific">Candidatus Buchananbacteria bacterium RIFCSPHIGHO2_02_FULL_38_8</name>
    <dbReference type="NCBI Taxonomy" id="1797538"/>
    <lineage>
        <taxon>Bacteria</taxon>
        <taxon>Candidatus Buchananiibacteriota</taxon>
    </lineage>
</organism>
<dbReference type="InterPro" id="IPR000462">
    <property type="entry name" value="CDP-OH_P_trans"/>
</dbReference>
<evidence type="ECO:0000256" key="11">
    <source>
        <dbReference type="RuleBase" id="RU003750"/>
    </source>
</evidence>
<dbReference type="PANTHER" id="PTHR14269">
    <property type="entry name" value="CDP-DIACYLGLYCEROL--GLYCEROL-3-PHOSPHATE 3-PHOSPHATIDYLTRANSFERASE-RELATED"/>
    <property type="match status" value="1"/>
</dbReference>
<dbReference type="GO" id="GO:0016020">
    <property type="term" value="C:membrane"/>
    <property type="evidence" value="ECO:0007669"/>
    <property type="project" value="UniProtKB-SubCell"/>
</dbReference>
<keyword evidence="4 11" id="KW-0808">Transferase</keyword>
<evidence type="ECO:0000256" key="5">
    <source>
        <dbReference type="ARBA" id="ARBA00022692"/>
    </source>
</evidence>
<evidence type="ECO:0000256" key="10">
    <source>
        <dbReference type="ARBA" id="ARBA00023264"/>
    </source>
</evidence>
<evidence type="ECO:0000256" key="7">
    <source>
        <dbReference type="ARBA" id="ARBA00023098"/>
    </source>
</evidence>
<evidence type="ECO:0008006" key="15">
    <source>
        <dbReference type="Google" id="ProtNLM"/>
    </source>
</evidence>
<reference evidence="13 14" key="1">
    <citation type="journal article" date="2016" name="Nat. Commun.">
        <title>Thousands of microbial genomes shed light on interconnected biogeochemical processes in an aquifer system.</title>
        <authorList>
            <person name="Anantharaman K."/>
            <person name="Brown C.T."/>
            <person name="Hug L.A."/>
            <person name="Sharon I."/>
            <person name="Castelle C.J."/>
            <person name="Probst A.J."/>
            <person name="Thomas B.C."/>
            <person name="Singh A."/>
            <person name="Wilkins M.J."/>
            <person name="Karaoz U."/>
            <person name="Brodie E.L."/>
            <person name="Williams K.H."/>
            <person name="Hubbard S.S."/>
            <person name="Banfield J.F."/>
        </authorList>
    </citation>
    <scope>NUCLEOTIDE SEQUENCE [LARGE SCALE GENOMIC DNA]</scope>
</reference>
<dbReference type="PANTHER" id="PTHR14269:SF11">
    <property type="entry name" value="CDP-DIACYLGLYCEROL--GLYCEROL-3-PHOSPHATE 3-PHOSPHATIDYLTRANSFERASE"/>
    <property type="match status" value="1"/>
</dbReference>
<evidence type="ECO:0000256" key="6">
    <source>
        <dbReference type="ARBA" id="ARBA00022989"/>
    </source>
</evidence>
<dbReference type="EMBL" id="MHIH01000016">
    <property type="protein sequence ID" value="OGY47821.1"/>
    <property type="molecule type" value="Genomic_DNA"/>
</dbReference>
<keyword evidence="6 12" id="KW-1133">Transmembrane helix</keyword>
<dbReference type="PIRSF" id="PIRSF000847">
    <property type="entry name" value="Phos_ph_gly_syn"/>
    <property type="match status" value="1"/>
</dbReference>
<feature type="transmembrane region" description="Helical" evidence="12">
    <location>
        <begin position="83"/>
        <end position="103"/>
    </location>
</feature>
<evidence type="ECO:0000313" key="14">
    <source>
        <dbReference type="Proteomes" id="UP000178747"/>
    </source>
</evidence>
<protein>
    <recommendedName>
        <fullName evidence="15">CDP-diacylglycerol--glycerol-3-phosphate 3-phosphatidyltransferase</fullName>
    </recommendedName>
</protein>
<gene>
    <name evidence="13" type="ORF">A3J62_01305</name>
</gene>
<comment type="caution">
    <text evidence="13">The sequence shown here is derived from an EMBL/GenBank/DDBJ whole genome shotgun (WGS) entry which is preliminary data.</text>
</comment>
<keyword evidence="9" id="KW-0594">Phospholipid biosynthesis</keyword>
<feature type="transmembrane region" description="Helical" evidence="12">
    <location>
        <begin position="162"/>
        <end position="183"/>
    </location>
</feature>
<keyword evidence="7" id="KW-0443">Lipid metabolism</keyword>
<keyword evidence="10" id="KW-1208">Phospholipid metabolism</keyword>
<dbReference type="Gene3D" id="1.20.120.1760">
    <property type="match status" value="1"/>
</dbReference>
<evidence type="ECO:0000256" key="8">
    <source>
        <dbReference type="ARBA" id="ARBA00023136"/>
    </source>
</evidence>
<dbReference type="Pfam" id="PF01066">
    <property type="entry name" value="CDP-OH_P_transf"/>
    <property type="match status" value="1"/>
</dbReference>
<sequence>MNRSLIEKVPDFLTTVRIIGTVPVLLLLCLIGFSPTIHLVTSLLVVALALTDCVDGRWARHFGCVSDFGRHFDPLADKWLTALYVPIVSWGMIHFIPVTLLLVRDITITDLRARAAKQGKLIPAHLSGKIKTAISFPLLCLLIAFVPVEGSYFSAFHWLSPYLYWIGGLLLSIVSLWSGIDYYSKFRKGVG</sequence>
<evidence type="ECO:0000256" key="2">
    <source>
        <dbReference type="ARBA" id="ARBA00010441"/>
    </source>
</evidence>
<keyword evidence="5 12" id="KW-0812">Transmembrane</keyword>
<dbReference type="GO" id="GO:0008444">
    <property type="term" value="F:CDP-diacylglycerol-glycerol-3-phosphate 3-phosphatidyltransferase activity"/>
    <property type="evidence" value="ECO:0007669"/>
    <property type="project" value="InterPro"/>
</dbReference>
<proteinExistence type="inferred from homology"/>
<name>A0A1G1Y6F8_9BACT</name>
<dbReference type="Proteomes" id="UP000178747">
    <property type="component" value="Unassembled WGS sequence"/>
</dbReference>
<dbReference type="InterPro" id="IPR048254">
    <property type="entry name" value="CDP_ALCOHOL_P_TRANSF_CS"/>
</dbReference>
<dbReference type="InterPro" id="IPR043130">
    <property type="entry name" value="CDP-OH_PTrfase_TM_dom"/>
</dbReference>
<feature type="transmembrane region" description="Helical" evidence="12">
    <location>
        <begin position="12"/>
        <end position="33"/>
    </location>
</feature>
<keyword evidence="3" id="KW-0444">Lipid biosynthesis</keyword>
<dbReference type="PROSITE" id="PS00379">
    <property type="entry name" value="CDP_ALCOHOL_P_TRANSF"/>
    <property type="match status" value="1"/>
</dbReference>
<evidence type="ECO:0000256" key="9">
    <source>
        <dbReference type="ARBA" id="ARBA00023209"/>
    </source>
</evidence>
<evidence type="ECO:0000256" key="4">
    <source>
        <dbReference type="ARBA" id="ARBA00022679"/>
    </source>
</evidence>
<accession>A0A1G1Y6F8</accession>
<keyword evidence="8 12" id="KW-0472">Membrane</keyword>
<evidence type="ECO:0000313" key="13">
    <source>
        <dbReference type="EMBL" id="OGY47821.1"/>
    </source>
</evidence>
<evidence type="ECO:0000256" key="1">
    <source>
        <dbReference type="ARBA" id="ARBA00004141"/>
    </source>
</evidence>